<proteinExistence type="predicted"/>
<name>A0A9P5BW73_9PLEO</name>
<evidence type="ECO:0000313" key="2">
    <source>
        <dbReference type="Proteomes" id="UP000758155"/>
    </source>
</evidence>
<keyword evidence="2" id="KW-1185">Reference proteome</keyword>
<gene>
    <name evidence="1" type="ORF">E8E12_002526</name>
</gene>
<protein>
    <submittedName>
        <fullName evidence="1">Uncharacterized protein</fullName>
    </submittedName>
</protein>
<dbReference type="AlphaFoldDB" id="A0A9P5BW73"/>
<accession>A0A9P5BW73</accession>
<sequence length="101" mass="12017">MNSKNSETPINARKVLQKGEASLFKAYLQWRKKYSQVCKESSMRSYWKRLSMYYKNYTGHNMDKDLLEDVCNWIPTLALDKTQKEKRAMFVQDLYAVLHAL</sequence>
<dbReference type="Proteomes" id="UP000758155">
    <property type="component" value="Unassembled WGS sequence"/>
</dbReference>
<organism evidence="1 2">
    <name type="scientific">Didymella heteroderae</name>
    <dbReference type="NCBI Taxonomy" id="1769908"/>
    <lineage>
        <taxon>Eukaryota</taxon>
        <taxon>Fungi</taxon>
        <taxon>Dikarya</taxon>
        <taxon>Ascomycota</taxon>
        <taxon>Pezizomycotina</taxon>
        <taxon>Dothideomycetes</taxon>
        <taxon>Pleosporomycetidae</taxon>
        <taxon>Pleosporales</taxon>
        <taxon>Pleosporineae</taxon>
        <taxon>Didymellaceae</taxon>
        <taxon>Didymella</taxon>
    </lineage>
</organism>
<comment type="caution">
    <text evidence="1">The sequence shown here is derived from an EMBL/GenBank/DDBJ whole genome shotgun (WGS) entry which is preliminary data.</text>
</comment>
<dbReference type="OrthoDB" id="4485682at2759"/>
<reference evidence="1" key="1">
    <citation type="submission" date="2019-04" db="EMBL/GenBank/DDBJ databases">
        <title>Sequencing of skin fungus with MAO and IRED activity.</title>
        <authorList>
            <person name="Marsaioli A.J."/>
            <person name="Bonatto J.M.C."/>
            <person name="Reis Junior O."/>
        </authorList>
    </citation>
    <scope>NUCLEOTIDE SEQUENCE</scope>
    <source>
        <strain evidence="1">28M1</strain>
    </source>
</reference>
<evidence type="ECO:0000313" key="1">
    <source>
        <dbReference type="EMBL" id="KAF3031929.1"/>
    </source>
</evidence>
<dbReference type="EMBL" id="SWKV01000118">
    <property type="protein sequence ID" value="KAF3031929.1"/>
    <property type="molecule type" value="Genomic_DNA"/>
</dbReference>